<dbReference type="SUPFAM" id="SSF81324">
    <property type="entry name" value="Voltage-gated potassium channels"/>
    <property type="match status" value="1"/>
</dbReference>
<dbReference type="RefSeq" id="WP_249830079.1">
    <property type="nucleotide sequence ID" value="NZ_JAMGBE010000001.1"/>
</dbReference>
<evidence type="ECO:0000259" key="2">
    <source>
        <dbReference type="Pfam" id="PF07885"/>
    </source>
</evidence>
<comment type="caution">
    <text evidence="3">The sequence shown here is derived from an EMBL/GenBank/DDBJ whole genome shotgun (WGS) entry which is preliminary data.</text>
</comment>
<accession>A0ABT0RYW6</accession>
<dbReference type="Proteomes" id="UP001165342">
    <property type="component" value="Unassembled WGS sequence"/>
</dbReference>
<dbReference type="InterPro" id="IPR013099">
    <property type="entry name" value="K_chnl_dom"/>
</dbReference>
<gene>
    <name evidence="3" type="ORF">LZ538_00685</name>
</gene>
<sequence>MAVEIILLAGGILIVALTLADVFDTVVVPGGSRTSLRVARRLARGLLPLWKAVRGRRRGLSAVFAPTILVGCFVIWMFLLCIGFAMISYALPSSFHPPLRSFWDGFYLVGSSLVTVGLSETNATGPGRWVVLAAGFCGLAVMTMAVTYLLMVQSSVSQRDIGIIKLNTSAGDPPSALTLLEKFAAIGNRGELPEVLKEGRNWCATVRQSHSSHPSLIYFQSMGTGAGWPAALGALLDLALIAERMLDEPDLRGPAVLLREDALRMSEELAALLGVERDPPEDVTAAIEQVAVRLRTAGYDLQDPDVASVARLRAEHESCVKGLADHLGRPGAVLIR</sequence>
<dbReference type="EMBL" id="JAMGBE010000001">
    <property type="protein sequence ID" value="MCL6728571.1"/>
    <property type="molecule type" value="Genomic_DNA"/>
</dbReference>
<keyword evidence="3" id="KW-0406">Ion transport</keyword>
<evidence type="ECO:0000313" key="3">
    <source>
        <dbReference type="EMBL" id="MCL6728571.1"/>
    </source>
</evidence>
<proteinExistence type="predicted"/>
<reference evidence="3" key="1">
    <citation type="submission" date="2022-05" db="EMBL/GenBank/DDBJ databases">
        <authorList>
            <person name="Jo J.-H."/>
            <person name="Im W.-T."/>
        </authorList>
    </citation>
    <scope>NUCLEOTIDE SEQUENCE</scope>
    <source>
        <strain evidence="3">SE220</strain>
    </source>
</reference>
<keyword evidence="3" id="KW-0813">Transport</keyword>
<protein>
    <submittedName>
        <fullName evidence="3">Potassium channel family protein</fullName>
    </submittedName>
</protein>
<feature type="transmembrane region" description="Helical" evidence="1">
    <location>
        <begin position="101"/>
        <end position="118"/>
    </location>
</feature>
<feature type="domain" description="Potassium channel" evidence="2">
    <location>
        <begin position="77"/>
        <end position="150"/>
    </location>
</feature>
<name>A0ABT0RYW6_9SPHN</name>
<keyword evidence="1" id="KW-0472">Membrane</keyword>
<dbReference type="GO" id="GO:0034220">
    <property type="term" value="P:monoatomic ion transmembrane transport"/>
    <property type="evidence" value="ECO:0007669"/>
    <property type="project" value="UniProtKB-KW"/>
</dbReference>
<dbReference type="Pfam" id="PF07885">
    <property type="entry name" value="Ion_trans_2"/>
    <property type="match status" value="1"/>
</dbReference>
<dbReference type="Gene3D" id="1.10.287.70">
    <property type="match status" value="1"/>
</dbReference>
<keyword evidence="1" id="KW-1133">Transmembrane helix</keyword>
<keyword evidence="3" id="KW-0407">Ion channel</keyword>
<organism evidence="3 4">
    <name type="scientific">Sphingomonas hankyongi</name>
    <dbReference type="NCBI Taxonomy" id="2908209"/>
    <lineage>
        <taxon>Bacteria</taxon>
        <taxon>Pseudomonadati</taxon>
        <taxon>Pseudomonadota</taxon>
        <taxon>Alphaproteobacteria</taxon>
        <taxon>Sphingomonadales</taxon>
        <taxon>Sphingomonadaceae</taxon>
        <taxon>Sphingomonas</taxon>
    </lineage>
</organism>
<feature type="transmembrane region" description="Helical" evidence="1">
    <location>
        <begin position="130"/>
        <end position="151"/>
    </location>
</feature>
<keyword evidence="4" id="KW-1185">Reference proteome</keyword>
<feature type="transmembrane region" description="Helical" evidence="1">
    <location>
        <begin position="63"/>
        <end position="89"/>
    </location>
</feature>
<keyword evidence="1" id="KW-0812">Transmembrane</keyword>
<evidence type="ECO:0000313" key="4">
    <source>
        <dbReference type="Proteomes" id="UP001165342"/>
    </source>
</evidence>
<evidence type="ECO:0000256" key="1">
    <source>
        <dbReference type="SAM" id="Phobius"/>
    </source>
</evidence>